<protein>
    <submittedName>
        <fullName evidence="2">Uncharacterized protein</fullName>
    </submittedName>
</protein>
<feature type="region of interest" description="Disordered" evidence="1">
    <location>
        <begin position="98"/>
        <end position="129"/>
    </location>
</feature>
<accession>A0A655A3F0</accession>
<dbReference type="Proteomes" id="UP000050164">
    <property type="component" value="Unassembled WGS sequence"/>
</dbReference>
<gene>
    <name evidence="2" type="ORF">ERS027659_02147</name>
    <name evidence="3" type="ORF">ERS027661_03411</name>
</gene>
<proteinExistence type="predicted"/>
<dbReference type="EMBL" id="CNFU01000882">
    <property type="protein sequence ID" value="CKS68312.1"/>
    <property type="molecule type" value="Genomic_DNA"/>
</dbReference>
<sequence>MSSAGPQAHPIFQPVQLNILAALEMVIVRSAMPSKPASGRCLAWSNTRCSYTSSVITTRFAATAISAMAASSVALSTAPVGLCGELMISARVRGVTARRSASASRAKPRPSGTSGTVTRWAPAIATTGE</sequence>
<feature type="compositionally biased region" description="Low complexity" evidence="1">
    <location>
        <begin position="98"/>
        <end position="112"/>
    </location>
</feature>
<organism evidence="2 5">
    <name type="scientific">Mycobacterium tuberculosis</name>
    <dbReference type="NCBI Taxonomy" id="1773"/>
    <lineage>
        <taxon>Bacteria</taxon>
        <taxon>Bacillati</taxon>
        <taxon>Actinomycetota</taxon>
        <taxon>Actinomycetes</taxon>
        <taxon>Mycobacteriales</taxon>
        <taxon>Mycobacteriaceae</taxon>
        <taxon>Mycobacterium</taxon>
        <taxon>Mycobacterium tuberculosis complex</taxon>
    </lineage>
</organism>
<name>A0A655A3F0_MYCTX</name>
<evidence type="ECO:0000256" key="1">
    <source>
        <dbReference type="SAM" id="MobiDB-lite"/>
    </source>
</evidence>
<evidence type="ECO:0000313" key="5">
    <source>
        <dbReference type="Proteomes" id="UP000050164"/>
    </source>
</evidence>
<dbReference type="Proteomes" id="UP000049023">
    <property type="component" value="Unassembled WGS sequence"/>
</dbReference>
<reference evidence="4 5" key="1">
    <citation type="submission" date="2015-03" db="EMBL/GenBank/DDBJ databases">
        <authorList>
            <consortium name="Pathogen Informatics"/>
        </authorList>
    </citation>
    <scope>NUCLEOTIDE SEQUENCE [LARGE SCALE GENOMIC DNA]</scope>
    <source>
        <strain evidence="2 5">Bir 185</strain>
        <strain evidence="3 4">Bir 187</strain>
    </source>
</reference>
<dbReference type="EMBL" id="CNFT01000478">
    <property type="protein sequence ID" value="CKR76563.1"/>
    <property type="molecule type" value="Genomic_DNA"/>
</dbReference>
<dbReference type="AlphaFoldDB" id="A0A655A3F0"/>
<evidence type="ECO:0000313" key="3">
    <source>
        <dbReference type="EMBL" id="CKS68312.1"/>
    </source>
</evidence>
<evidence type="ECO:0000313" key="2">
    <source>
        <dbReference type="EMBL" id="CKR76563.1"/>
    </source>
</evidence>
<evidence type="ECO:0000313" key="4">
    <source>
        <dbReference type="Proteomes" id="UP000049023"/>
    </source>
</evidence>